<dbReference type="STRING" id="1560345.AWL63_20120"/>
<evidence type="ECO:0000313" key="3">
    <source>
        <dbReference type="Proteomes" id="UP000094256"/>
    </source>
</evidence>
<accession>A0A1B3ZES5</accession>
<dbReference type="InterPro" id="IPR011032">
    <property type="entry name" value="GroES-like_sf"/>
</dbReference>
<dbReference type="PANTHER" id="PTHR45033">
    <property type="match status" value="1"/>
</dbReference>
<dbReference type="EMBL" id="CP014168">
    <property type="protein sequence ID" value="AOH85917.1"/>
    <property type="molecule type" value="Genomic_DNA"/>
</dbReference>
<organism evidence="2 3">
    <name type="scientific">Sphingomonas panacis</name>
    <dbReference type="NCBI Taxonomy" id="1560345"/>
    <lineage>
        <taxon>Bacteria</taxon>
        <taxon>Pseudomonadati</taxon>
        <taxon>Pseudomonadota</taxon>
        <taxon>Alphaproteobacteria</taxon>
        <taxon>Sphingomonadales</taxon>
        <taxon>Sphingomonadaceae</taxon>
        <taxon>Sphingomonas</taxon>
    </lineage>
</organism>
<dbReference type="KEGG" id="span:AWL63_20120"/>
<dbReference type="PANTHER" id="PTHR45033:SF2">
    <property type="entry name" value="ZINC-TYPE ALCOHOL DEHYDROGENASE-LIKE PROTEIN C1773.06C"/>
    <property type="match status" value="1"/>
</dbReference>
<dbReference type="CDD" id="cd08276">
    <property type="entry name" value="MDR7"/>
    <property type="match status" value="1"/>
</dbReference>
<name>A0A1B3ZES5_9SPHN</name>
<protein>
    <submittedName>
        <fullName evidence="2">Alcohol dehydrogenase</fullName>
    </submittedName>
</protein>
<evidence type="ECO:0000259" key="1">
    <source>
        <dbReference type="SMART" id="SM00829"/>
    </source>
</evidence>
<keyword evidence="3" id="KW-1185">Reference proteome</keyword>
<reference evidence="2 3" key="1">
    <citation type="submission" date="2016-01" db="EMBL/GenBank/DDBJ databases">
        <title>Complete genome and mega plasmid sequence of Sphingomonas panacis DCY99 elicits systemic resistance in rice to Xanthomonas oryzae.</title>
        <authorList>
            <person name="Kim Y.J."/>
            <person name="Yang D.C."/>
            <person name="Sing P."/>
        </authorList>
    </citation>
    <scope>NUCLEOTIDE SEQUENCE [LARGE SCALE GENOMIC DNA]</scope>
    <source>
        <strain evidence="2 3">DCY99</strain>
    </source>
</reference>
<evidence type="ECO:0000313" key="2">
    <source>
        <dbReference type="EMBL" id="AOH85917.1"/>
    </source>
</evidence>
<dbReference type="GO" id="GO:0016491">
    <property type="term" value="F:oxidoreductase activity"/>
    <property type="evidence" value="ECO:0007669"/>
    <property type="project" value="InterPro"/>
</dbReference>
<sequence length="345" mass="36539">MAETMHRWQLPAFGIDKLELVEAPIPEPGRGELLVRVSAVSLNYRDKLVIEGDLLPLAPVMPFTPVSDMAGEVVAVGAGVSRFRSGDRVVGNFWTTWLDGEAPPDMSRHGRSLGGPLPGMLAQYVLLHEDIAVATPASLTDKEASTLPVAALTAWFALVENGRIKPGQTVLVQGTGGVALFGLQIARASGAKVIVTSRSAAKLERAKALGAWGVIDTAAKPQWSDVALDLTGGRGVDHVLELIGGDNIAQSTAALASGGRISQVGFLKDAEIVLSVVPMMLKRAVLQGVTVGHRRAFEDMVQAFDTLAMKPVIDRTYPFAEVRAAFDHLERGPFGKVVIDIGKGG</sequence>
<dbReference type="InterPro" id="IPR013154">
    <property type="entry name" value="ADH-like_N"/>
</dbReference>
<gene>
    <name evidence="2" type="ORF">AWL63_20120</name>
</gene>
<dbReference type="AlphaFoldDB" id="A0A1B3ZES5"/>
<feature type="domain" description="Enoyl reductase (ER)" evidence="1">
    <location>
        <begin position="14"/>
        <end position="339"/>
    </location>
</feature>
<dbReference type="Gene3D" id="3.90.180.10">
    <property type="entry name" value="Medium-chain alcohol dehydrogenases, catalytic domain"/>
    <property type="match status" value="1"/>
</dbReference>
<dbReference type="Gene3D" id="3.40.50.720">
    <property type="entry name" value="NAD(P)-binding Rossmann-like Domain"/>
    <property type="match status" value="1"/>
</dbReference>
<dbReference type="InterPro" id="IPR052711">
    <property type="entry name" value="Zinc_ADH-like"/>
</dbReference>
<dbReference type="RefSeq" id="WP_069206445.1">
    <property type="nucleotide sequence ID" value="NZ_CP014168.1"/>
</dbReference>
<dbReference type="Pfam" id="PF00107">
    <property type="entry name" value="ADH_zinc_N"/>
    <property type="match status" value="1"/>
</dbReference>
<dbReference type="OrthoDB" id="4190732at2"/>
<dbReference type="SUPFAM" id="SSF51735">
    <property type="entry name" value="NAD(P)-binding Rossmann-fold domains"/>
    <property type="match status" value="1"/>
</dbReference>
<dbReference type="SUPFAM" id="SSF50129">
    <property type="entry name" value="GroES-like"/>
    <property type="match status" value="1"/>
</dbReference>
<dbReference type="SMART" id="SM00829">
    <property type="entry name" value="PKS_ER"/>
    <property type="match status" value="1"/>
</dbReference>
<dbReference type="InterPro" id="IPR036291">
    <property type="entry name" value="NAD(P)-bd_dom_sf"/>
</dbReference>
<dbReference type="Pfam" id="PF08240">
    <property type="entry name" value="ADH_N"/>
    <property type="match status" value="1"/>
</dbReference>
<dbReference type="Proteomes" id="UP000094256">
    <property type="component" value="Chromosome"/>
</dbReference>
<dbReference type="InterPro" id="IPR020843">
    <property type="entry name" value="ER"/>
</dbReference>
<dbReference type="InterPro" id="IPR013149">
    <property type="entry name" value="ADH-like_C"/>
</dbReference>
<proteinExistence type="predicted"/>